<keyword evidence="2" id="KW-1185">Reference proteome</keyword>
<sequence length="45" mass="4724">MNLSANHKGALFMALAMASFNVNDALVKSVTGAMNPGQIMFVRGP</sequence>
<evidence type="ECO:0008006" key="3">
    <source>
        <dbReference type="Google" id="ProtNLM"/>
    </source>
</evidence>
<dbReference type="AlphaFoldDB" id="A0A7W6D884"/>
<comment type="caution">
    <text evidence="1">The sequence shown here is derived from an EMBL/GenBank/DDBJ whole genome shotgun (WGS) entry which is preliminary data.</text>
</comment>
<dbReference type="Proteomes" id="UP000574761">
    <property type="component" value="Unassembled WGS sequence"/>
</dbReference>
<reference evidence="1 2" key="1">
    <citation type="submission" date="2020-08" db="EMBL/GenBank/DDBJ databases">
        <title>Genomic Encyclopedia of Type Strains, Phase IV (KMG-IV): sequencing the most valuable type-strain genomes for metagenomic binning, comparative biology and taxonomic classification.</title>
        <authorList>
            <person name="Goeker M."/>
        </authorList>
    </citation>
    <scope>NUCLEOTIDE SEQUENCE [LARGE SCALE GENOMIC DNA]</scope>
    <source>
        <strain evidence="1 2">DSM 100211</strain>
    </source>
</reference>
<evidence type="ECO:0000313" key="1">
    <source>
        <dbReference type="EMBL" id="MBB3977754.1"/>
    </source>
</evidence>
<evidence type="ECO:0000313" key="2">
    <source>
        <dbReference type="Proteomes" id="UP000574761"/>
    </source>
</evidence>
<gene>
    <name evidence="1" type="ORF">GGQ64_002968</name>
</gene>
<name>A0A7W6D884_9HYPH</name>
<organism evidence="1 2">
    <name type="scientific">Mycoplana azooxidifex</name>
    <dbReference type="NCBI Taxonomy" id="1636188"/>
    <lineage>
        <taxon>Bacteria</taxon>
        <taxon>Pseudomonadati</taxon>
        <taxon>Pseudomonadota</taxon>
        <taxon>Alphaproteobacteria</taxon>
        <taxon>Hyphomicrobiales</taxon>
        <taxon>Rhizobiaceae</taxon>
        <taxon>Mycoplana</taxon>
    </lineage>
</organism>
<dbReference type="EMBL" id="JACIEE010000006">
    <property type="protein sequence ID" value="MBB3977754.1"/>
    <property type="molecule type" value="Genomic_DNA"/>
</dbReference>
<protein>
    <recommendedName>
        <fullName evidence="3">EamA/RhaT family transporter</fullName>
    </recommendedName>
</protein>
<accession>A0A7W6D884</accession>
<proteinExistence type="predicted"/>